<dbReference type="EMBL" id="CP097504">
    <property type="protein sequence ID" value="URD88072.1"/>
    <property type="molecule type" value="Genomic_DNA"/>
</dbReference>
<organism evidence="1 2">
    <name type="scientific">Musa troglodytarum</name>
    <name type="common">fe'i banana</name>
    <dbReference type="NCBI Taxonomy" id="320322"/>
    <lineage>
        <taxon>Eukaryota</taxon>
        <taxon>Viridiplantae</taxon>
        <taxon>Streptophyta</taxon>
        <taxon>Embryophyta</taxon>
        <taxon>Tracheophyta</taxon>
        <taxon>Spermatophyta</taxon>
        <taxon>Magnoliopsida</taxon>
        <taxon>Liliopsida</taxon>
        <taxon>Zingiberales</taxon>
        <taxon>Musaceae</taxon>
        <taxon>Musa</taxon>
    </lineage>
</organism>
<dbReference type="AlphaFoldDB" id="A0A9E7F3T6"/>
<evidence type="ECO:0000313" key="2">
    <source>
        <dbReference type="Proteomes" id="UP001055439"/>
    </source>
</evidence>
<name>A0A9E7F3T6_9LILI</name>
<dbReference type="OrthoDB" id="786411at2759"/>
<gene>
    <name evidence="1" type="ORF">MUK42_05299</name>
</gene>
<keyword evidence="2" id="KW-1185">Reference proteome</keyword>
<dbReference type="Proteomes" id="UP001055439">
    <property type="component" value="Chromosome 2"/>
</dbReference>
<protein>
    <submittedName>
        <fullName evidence="1">Uncharacterized protein</fullName>
    </submittedName>
</protein>
<evidence type="ECO:0000313" key="1">
    <source>
        <dbReference type="EMBL" id="URD88072.1"/>
    </source>
</evidence>
<dbReference type="PANTHER" id="PTHR33978">
    <property type="entry name" value="SERINE/THREONINE-KINASE"/>
    <property type="match status" value="1"/>
</dbReference>
<dbReference type="PANTHER" id="PTHR33978:SF18">
    <property type="entry name" value="OS01G0656300 PROTEIN"/>
    <property type="match status" value="1"/>
</dbReference>
<reference evidence="1" key="1">
    <citation type="submission" date="2022-05" db="EMBL/GenBank/DDBJ databases">
        <title>The Musa troglodytarum L. genome provides insights into the mechanism of non-climacteric behaviour and enrichment of carotenoids.</title>
        <authorList>
            <person name="Wang J."/>
        </authorList>
    </citation>
    <scope>NUCLEOTIDE SEQUENCE</scope>
    <source>
        <tissue evidence="1">Leaf</tissue>
    </source>
</reference>
<accession>A0A9E7F3T6</accession>
<proteinExistence type="predicted"/>
<sequence length="191" mass="21815">MSNHRPASRCLEVASIVYCLTLTRHRRALAVGLSSPVRSGSITWFQSTNRWLVGWVVGHWQRRDTQTKSLLHENCCSKQPSPTGRISDPMEERVRVKAAMEAGGGGGGGGEGRVWDCGSPLYDSFELASFSHALDRHTMVLPTELQGKRMTMVVWRENNERRRKKKKKKAKKIIQRGLRAIYRRIAFWRKP</sequence>